<organism evidence="1 2">
    <name type="scientific">Bacillus carboniphilus</name>
    <dbReference type="NCBI Taxonomy" id="86663"/>
    <lineage>
        <taxon>Bacteria</taxon>
        <taxon>Bacillati</taxon>
        <taxon>Bacillota</taxon>
        <taxon>Bacilli</taxon>
        <taxon>Bacillales</taxon>
        <taxon>Bacillaceae</taxon>
        <taxon>Bacillus</taxon>
    </lineage>
</organism>
<dbReference type="SUPFAM" id="SSF54593">
    <property type="entry name" value="Glyoxalase/Bleomycin resistance protein/Dihydroxybiphenyl dioxygenase"/>
    <property type="match status" value="1"/>
</dbReference>
<evidence type="ECO:0008006" key="3">
    <source>
        <dbReference type="Google" id="ProtNLM"/>
    </source>
</evidence>
<reference evidence="1 2" key="1">
    <citation type="submission" date="2023-06" db="EMBL/GenBank/DDBJ databases">
        <title>Five Gram-positive bacteria isolated from mangrove sediments in Shenzhen, Guangdong, China.</title>
        <authorList>
            <person name="Yu S."/>
            <person name="Zheng W."/>
            <person name="Huang Y."/>
        </authorList>
    </citation>
    <scope>NUCLEOTIDE SEQUENCE [LARGE SCALE GENOMIC DNA]</scope>
    <source>
        <strain evidence="1 2">SaN35-3</strain>
    </source>
</reference>
<protein>
    <recommendedName>
        <fullName evidence="3">VOC domain-containing protein</fullName>
    </recommendedName>
</protein>
<dbReference type="EMBL" id="CP129013">
    <property type="protein sequence ID" value="WLR43013.1"/>
    <property type="molecule type" value="Genomic_DNA"/>
</dbReference>
<dbReference type="InterPro" id="IPR029068">
    <property type="entry name" value="Glyas_Bleomycin-R_OHBP_Dase"/>
</dbReference>
<evidence type="ECO:0000313" key="1">
    <source>
        <dbReference type="EMBL" id="WLR43013.1"/>
    </source>
</evidence>
<sequence length="227" mass="26533">MELLNSNKDFFTIMAGTTRITFEKTFNKPNYHLCFRTNLDFFEIMHKKLHHEDVLLSNEKGQTSLFWKGKQAYFTDPDGNILEMLERPFSHKGTEPNHWFDIGEIGFPSRSVNEFIDLLPENINNTFKNKDDSFAFYGDDEGVFVLVKEGRPWYPTNKPATIHPIKVSISSNQPFYWKHPNNPIEIKSVPIWDDQLPISQMRFVRPTNNLAELQKFYIDGLNLNLIG</sequence>
<keyword evidence="2" id="KW-1185">Reference proteome</keyword>
<proteinExistence type="predicted"/>
<evidence type="ECO:0000313" key="2">
    <source>
        <dbReference type="Proteomes" id="UP001197974"/>
    </source>
</evidence>
<dbReference type="Proteomes" id="UP001197974">
    <property type="component" value="Chromosome"/>
</dbReference>
<dbReference type="Gene3D" id="3.10.180.10">
    <property type="entry name" value="2,3-Dihydroxybiphenyl 1,2-Dioxygenase, domain 1"/>
    <property type="match status" value="1"/>
</dbReference>
<dbReference type="RefSeq" id="WP_226538829.1">
    <property type="nucleotide sequence ID" value="NZ_CP129013.1"/>
</dbReference>
<name>A0ABY9JW78_9BACI</name>
<accession>A0ABY9JW78</accession>
<gene>
    <name evidence="1" type="ORF">LC087_01975</name>
</gene>